<keyword evidence="2" id="KW-1185">Reference proteome</keyword>
<gene>
    <name evidence="1" type="ORF">T265_07387</name>
</gene>
<organism evidence="1 2">
    <name type="scientific">Opisthorchis viverrini</name>
    <name type="common">Southeast Asian liver fluke</name>
    <dbReference type="NCBI Taxonomy" id="6198"/>
    <lineage>
        <taxon>Eukaryota</taxon>
        <taxon>Metazoa</taxon>
        <taxon>Spiralia</taxon>
        <taxon>Lophotrochozoa</taxon>
        <taxon>Platyhelminthes</taxon>
        <taxon>Trematoda</taxon>
        <taxon>Digenea</taxon>
        <taxon>Opisthorchiida</taxon>
        <taxon>Opisthorchiata</taxon>
        <taxon>Opisthorchiidae</taxon>
        <taxon>Opisthorchis</taxon>
    </lineage>
</organism>
<dbReference type="KEGG" id="ovi:T265_07387"/>
<accession>A0A074ZP42</accession>
<protein>
    <submittedName>
        <fullName evidence="1">Uncharacterized protein</fullName>
    </submittedName>
</protein>
<proteinExistence type="predicted"/>
<reference evidence="1 2" key="1">
    <citation type="submission" date="2013-11" db="EMBL/GenBank/DDBJ databases">
        <title>Opisthorchis viverrini - life in the bile duct.</title>
        <authorList>
            <person name="Young N.D."/>
            <person name="Nagarajan N."/>
            <person name="Lin S.J."/>
            <person name="Korhonen P.K."/>
            <person name="Jex A.R."/>
            <person name="Hall R.S."/>
            <person name="Safavi-Hemami H."/>
            <person name="Kaewkong W."/>
            <person name="Bertrand D."/>
            <person name="Gao S."/>
            <person name="Seet Q."/>
            <person name="Wongkham S."/>
            <person name="Teh B.T."/>
            <person name="Wongkham C."/>
            <person name="Intapan P.M."/>
            <person name="Maleewong W."/>
            <person name="Yang X."/>
            <person name="Hu M."/>
            <person name="Wang Z."/>
            <person name="Hofmann A."/>
            <person name="Sternberg P.W."/>
            <person name="Tan P."/>
            <person name="Wang J."/>
            <person name="Gasser R.B."/>
        </authorList>
    </citation>
    <scope>NUCLEOTIDE SEQUENCE [LARGE SCALE GENOMIC DNA]</scope>
</reference>
<dbReference type="CTD" id="20321566"/>
<dbReference type="RefSeq" id="XP_009171155.1">
    <property type="nucleotide sequence ID" value="XM_009172891.1"/>
</dbReference>
<dbReference type="Proteomes" id="UP000054324">
    <property type="component" value="Unassembled WGS sequence"/>
</dbReference>
<sequence>MKAFHLRYWNQRSEQESFASFFEIFVSKGSVLGRECRIFKCSKNIDGTSGLGDVSRIEADHDSEPTVGKSLRCPPVLSVFSYALHYLASEGFVCAVVFCQLLRISWSQSGQVTSTVSSDHLTL</sequence>
<dbReference type="AlphaFoldDB" id="A0A074ZP42"/>
<dbReference type="EMBL" id="KL596787">
    <property type="protein sequence ID" value="KER25100.1"/>
    <property type="molecule type" value="Genomic_DNA"/>
</dbReference>
<dbReference type="GeneID" id="20321566"/>
<evidence type="ECO:0000313" key="2">
    <source>
        <dbReference type="Proteomes" id="UP000054324"/>
    </source>
</evidence>
<evidence type="ECO:0000313" key="1">
    <source>
        <dbReference type="EMBL" id="KER25100.1"/>
    </source>
</evidence>
<name>A0A074ZP42_OPIVI</name>